<name>A0A6P0URR5_9FLAO</name>
<keyword evidence="2" id="KW-1133">Transmembrane helix</keyword>
<sequence length="380" mass="43653">MKIINKPLEVRSSFYIPGILQILGFILLIIYSAFSSTHWSVVLTTTTMVMLASFSVGALVGFIFGIPRTLQEDVKKGVKANSNLEQLSDWLTKIIVGVGLVESKEVFQLVSGLAENLSQGFPDTQMGFTIILSTLIFYFFGGFFISYLWSRILLERIFQENLDTENRIVALEKTRDLQDEISELQSTYKKEKAKSIIEKSFDQTKDDKELANTFAKIVGTAYENADYSAINQWVKEYDKRIKIPAQTWSDAALANLNLYRNSLDQIYADSVEYACRRSIQALRDYGVPQMIRLYLQLINYKEATANQDQQKQDDARKSIGAVIELILKNNAITAYEAYAYMQKNDVTSFKEYNEIFKTEFKTEYQKFKDKYLEHLSKNQS</sequence>
<dbReference type="Proteomes" id="UP000468581">
    <property type="component" value="Unassembled WGS sequence"/>
</dbReference>
<keyword evidence="2" id="KW-0472">Membrane</keyword>
<dbReference type="RefSeq" id="WP_163607950.1">
    <property type="nucleotide sequence ID" value="NZ_JAABOO010000003.1"/>
</dbReference>
<feature type="transmembrane region" description="Helical" evidence="2">
    <location>
        <begin position="12"/>
        <end position="34"/>
    </location>
</feature>
<organism evidence="3 4">
    <name type="scientific">Leptobacterium flavescens</name>
    <dbReference type="NCBI Taxonomy" id="472055"/>
    <lineage>
        <taxon>Bacteria</taxon>
        <taxon>Pseudomonadati</taxon>
        <taxon>Bacteroidota</taxon>
        <taxon>Flavobacteriia</taxon>
        <taxon>Flavobacteriales</taxon>
        <taxon>Flavobacteriaceae</taxon>
        <taxon>Leptobacterium</taxon>
    </lineage>
</organism>
<evidence type="ECO:0000313" key="4">
    <source>
        <dbReference type="Proteomes" id="UP000468581"/>
    </source>
</evidence>
<evidence type="ECO:0000256" key="2">
    <source>
        <dbReference type="SAM" id="Phobius"/>
    </source>
</evidence>
<dbReference type="AlphaFoldDB" id="A0A6P0URR5"/>
<protein>
    <submittedName>
        <fullName evidence="3">Uncharacterized protein</fullName>
    </submittedName>
</protein>
<reference evidence="3 4" key="1">
    <citation type="submission" date="2020-01" db="EMBL/GenBank/DDBJ databases">
        <title>Leptobacterium flavescens.</title>
        <authorList>
            <person name="Wang G."/>
        </authorList>
    </citation>
    <scope>NUCLEOTIDE SEQUENCE [LARGE SCALE GENOMIC DNA]</scope>
    <source>
        <strain evidence="3 4">KCTC 22160</strain>
    </source>
</reference>
<dbReference type="EMBL" id="JAABOO010000003">
    <property type="protein sequence ID" value="NER14668.1"/>
    <property type="molecule type" value="Genomic_DNA"/>
</dbReference>
<gene>
    <name evidence="3" type="ORF">GWK08_14525</name>
</gene>
<feature type="transmembrane region" description="Helical" evidence="2">
    <location>
        <begin position="40"/>
        <end position="66"/>
    </location>
</feature>
<evidence type="ECO:0000313" key="3">
    <source>
        <dbReference type="EMBL" id="NER14668.1"/>
    </source>
</evidence>
<keyword evidence="4" id="KW-1185">Reference proteome</keyword>
<keyword evidence="2" id="KW-0812">Transmembrane</keyword>
<keyword evidence="1" id="KW-0175">Coiled coil</keyword>
<evidence type="ECO:0000256" key="1">
    <source>
        <dbReference type="SAM" id="Coils"/>
    </source>
</evidence>
<proteinExistence type="predicted"/>
<feature type="transmembrane region" description="Helical" evidence="2">
    <location>
        <begin position="128"/>
        <end position="149"/>
    </location>
</feature>
<feature type="coiled-coil region" evidence="1">
    <location>
        <begin position="154"/>
        <end position="194"/>
    </location>
</feature>
<comment type="caution">
    <text evidence="3">The sequence shown here is derived from an EMBL/GenBank/DDBJ whole genome shotgun (WGS) entry which is preliminary data.</text>
</comment>
<accession>A0A6P0URR5</accession>